<comment type="similarity">
    <text evidence="1">Belongs to the eukaryotic ribosomal protein eS21 family.</text>
</comment>
<dbReference type="InterPro" id="IPR038579">
    <property type="entry name" value="Ribosomal_eS21_sf"/>
</dbReference>
<dbReference type="Pfam" id="PF01249">
    <property type="entry name" value="Ribosomal_S21e"/>
    <property type="match status" value="1"/>
</dbReference>
<accession>J4UD61</accession>
<dbReference type="GeneID" id="25985440"/>
<evidence type="ECO:0000256" key="4">
    <source>
        <dbReference type="SAM" id="Phobius"/>
    </source>
</evidence>
<dbReference type="RefSeq" id="XP_014180409.1">
    <property type="nucleotide sequence ID" value="XM_014324934.1"/>
</dbReference>
<keyword evidence="4" id="KW-0472">Membrane</keyword>
<dbReference type="Gene3D" id="3.30.1230.20">
    <property type="match status" value="1"/>
</dbReference>
<comment type="caution">
    <text evidence="5">The sequence shown here is derived from an EMBL/GenBank/DDBJ whole genome shotgun (WGS) entry which is preliminary data.</text>
</comment>
<dbReference type="GO" id="GO:0006412">
    <property type="term" value="P:translation"/>
    <property type="evidence" value="ECO:0007669"/>
    <property type="project" value="InterPro"/>
</dbReference>
<protein>
    <submittedName>
        <fullName evidence="5">Ribosomal protein s21</fullName>
    </submittedName>
</protein>
<reference evidence="5 6" key="1">
    <citation type="journal article" date="2012" name="Eukaryot. Cell">
        <title>Draft genome sequence of CBS 2479, the standard type strain of Trichosporon asahii.</title>
        <authorList>
            <person name="Yang R.Y."/>
            <person name="Li H.T."/>
            <person name="Zhu H."/>
            <person name="Zhou G.P."/>
            <person name="Wang M."/>
            <person name="Wang L."/>
        </authorList>
    </citation>
    <scope>NUCLEOTIDE SEQUENCE [LARGE SCALE GENOMIC DNA]</scope>
    <source>
        <strain evidence="6">ATCC 90039 / CBS 2479 / JCM 2466 / KCTC 7840 / NCYC 2677 / UAMH 7654</strain>
    </source>
</reference>
<dbReference type="FunFam" id="3.30.1230.20:FF:000001">
    <property type="entry name" value="40S ribosomal protein S21"/>
    <property type="match status" value="1"/>
</dbReference>
<keyword evidence="4" id="KW-1133">Transmembrane helix</keyword>
<dbReference type="VEuPathDB" id="FungiDB:A1Q1_01926"/>
<dbReference type="GO" id="GO:1990904">
    <property type="term" value="C:ribonucleoprotein complex"/>
    <property type="evidence" value="ECO:0007669"/>
    <property type="project" value="UniProtKB-KW"/>
</dbReference>
<dbReference type="GO" id="GO:0003735">
    <property type="term" value="F:structural constituent of ribosome"/>
    <property type="evidence" value="ECO:0007669"/>
    <property type="project" value="InterPro"/>
</dbReference>
<dbReference type="InterPro" id="IPR001931">
    <property type="entry name" value="Ribosomal_eS21"/>
</dbReference>
<dbReference type="GO" id="GO:0022626">
    <property type="term" value="C:cytosolic ribosome"/>
    <property type="evidence" value="ECO:0007669"/>
    <property type="project" value="UniProtKB-ARBA"/>
</dbReference>
<dbReference type="HOGENOM" id="CLU_1807589_0_0_1"/>
<organism evidence="5 6">
    <name type="scientific">Trichosporon asahii var. asahii (strain ATCC 90039 / CBS 2479 / JCM 2466 / KCTC 7840 / NBRC 103889/ NCYC 2677 / UAMH 7654)</name>
    <name type="common">Yeast</name>
    <dbReference type="NCBI Taxonomy" id="1186058"/>
    <lineage>
        <taxon>Eukaryota</taxon>
        <taxon>Fungi</taxon>
        <taxon>Dikarya</taxon>
        <taxon>Basidiomycota</taxon>
        <taxon>Agaricomycotina</taxon>
        <taxon>Tremellomycetes</taxon>
        <taxon>Trichosporonales</taxon>
        <taxon>Trichosporonaceae</taxon>
        <taxon>Trichosporon</taxon>
    </lineage>
</organism>
<keyword evidence="4" id="KW-0812">Transmembrane</keyword>
<keyword evidence="3" id="KW-0687">Ribonucleoprotein</keyword>
<feature type="transmembrane region" description="Helical" evidence="4">
    <location>
        <begin position="45"/>
        <end position="69"/>
    </location>
</feature>
<evidence type="ECO:0000256" key="1">
    <source>
        <dbReference type="ARBA" id="ARBA00010228"/>
    </source>
</evidence>
<dbReference type="PANTHER" id="PTHR10442">
    <property type="entry name" value="40S RIBOSOMAL PROTEIN S21"/>
    <property type="match status" value="1"/>
</dbReference>
<dbReference type="OrthoDB" id="278325at2759"/>
<name>J4UD61_TRIAS</name>
<keyword evidence="2 5" id="KW-0689">Ribosomal protein</keyword>
<sequence length="143" mass="15584">MRLLLRASLPDLASFASCCSSRNRLWRELPSELPRRLSNSLHLPIYSPVGSLGLACALLIAGVLVDLYIPRHCAATGRLITSKDHASVQIMVADVDADGKAIKGKNHTYALCGEVRAMGEADDSLNRLATQDGLLQHVWSYSR</sequence>
<dbReference type="Proteomes" id="UP000002748">
    <property type="component" value="Unassembled WGS sequence"/>
</dbReference>
<evidence type="ECO:0000256" key="3">
    <source>
        <dbReference type="ARBA" id="ARBA00023274"/>
    </source>
</evidence>
<dbReference type="GO" id="GO:0042274">
    <property type="term" value="P:ribosomal small subunit biogenesis"/>
    <property type="evidence" value="ECO:0007669"/>
    <property type="project" value="UniProtKB-ARBA"/>
</dbReference>
<gene>
    <name evidence="5" type="ORF">A1Q1_01926</name>
</gene>
<proteinExistence type="inferred from homology"/>
<dbReference type="EMBL" id="ALBS01000182">
    <property type="protein sequence ID" value="EJT49015.1"/>
    <property type="molecule type" value="Genomic_DNA"/>
</dbReference>
<evidence type="ECO:0000313" key="6">
    <source>
        <dbReference type="Proteomes" id="UP000002748"/>
    </source>
</evidence>
<evidence type="ECO:0000313" key="5">
    <source>
        <dbReference type="EMBL" id="EJT49015.1"/>
    </source>
</evidence>
<dbReference type="AlphaFoldDB" id="J4UD61"/>
<dbReference type="KEGG" id="tasa:A1Q1_01926"/>
<evidence type="ECO:0000256" key="2">
    <source>
        <dbReference type="ARBA" id="ARBA00022980"/>
    </source>
</evidence>